<evidence type="ECO:0000256" key="3">
    <source>
        <dbReference type="ARBA" id="ARBA00023027"/>
    </source>
</evidence>
<dbReference type="InterPro" id="IPR029154">
    <property type="entry name" value="HIBADH-like_NADP-bd"/>
</dbReference>
<dbReference type="InterPro" id="IPR013328">
    <property type="entry name" value="6PGD_dom2"/>
</dbReference>
<dbReference type="PIRSF" id="PIRSF000103">
    <property type="entry name" value="HIBADH"/>
    <property type="match status" value="1"/>
</dbReference>
<evidence type="ECO:0000256" key="1">
    <source>
        <dbReference type="ARBA" id="ARBA00009080"/>
    </source>
</evidence>
<comment type="similarity">
    <text evidence="1">Belongs to the HIBADH-related family.</text>
</comment>
<evidence type="ECO:0000313" key="8">
    <source>
        <dbReference type="Proteomes" id="UP000623678"/>
    </source>
</evidence>
<proteinExistence type="inferred from homology"/>
<dbReference type="Pfam" id="PF03446">
    <property type="entry name" value="NAD_binding_2"/>
    <property type="match status" value="1"/>
</dbReference>
<evidence type="ECO:0000259" key="5">
    <source>
        <dbReference type="Pfam" id="PF03446"/>
    </source>
</evidence>
<organism evidence="7 8">
    <name type="scientific">Youxingia wuxianensis</name>
    <dbReference type="NCBI Taxonomy" id="2763678"/>
    <lineage>
        <taxon>Bacteria</taxon>
        <taxon>Bacillati</taxon>
        <taxon>Bacillota</taxon>
        <taxon>Clostridia</taxon>
        <taxon>Eubacteriales</taxon>
        <taxon>Oscillospiraceae</taxon>
        <taxon>Youxingia</taxon>
    </lineage>
</organism>
<dbReference type="PANTHER" id="PTHR43060">
    <property type="entry name" value="3-HYDROXYISOBUTYRATE DEHYDROGENASE-LIKE 1, MITOCHONDRIAL-RELATED"/>
    <property type="match status" value="1"/>
</dbReference>
<comment type="caution">
    <text evidence="7">The sequence shown here is derived from an EMBL/GenBank/DDBJ whole genome shotgun (WGS) entry which is preliminary data.</text>
</comment>
<dbReference type="SUPFAM" id="SSF48179">
    <property type="entry name" value="6-phosphogluconate dehydrogenase C-terminal domain-like"/>
    <property type="match status" value="1"/>
</dbReference>
<evidence type="ECO:0000256" key="2">
    <source>
        <dbReference type="ARBA" id="ARBA00023002"/>
    </source>
</evidence>
<dbReference type="Gene3D" id="1.10.1040.10">
    <property type="entry name" value="N-(1-d-carboxylethyl)-l-norvaline Dehydrogenase, domain 2"/>
    <property type="match status" value="1"/>
</dbReference>
<keyword evidence="3" id="KW-0520">NAD</keyword>
<dbReference type="PANTHER" id="PTHR43060:SF15">
    <property type="entry name" value="3-HYDROXYISOBUTYRATE DEHYDROGENASE-LIKE 1, MITOCHONDRIAL-RELATED"/>
    <property type="match status" value="1"/>
</dbReference>
<dbReference type="Gene3D" id="3.40.50.720">
    <property type="entry name" value="NAD(P)-binding Rossmann-like Domain"/>
    <property type="match status" value="1"/>
</dbReference>
<reference evidence="7" key="1">
    <citation type="submission" date="2020-08" db="EMBL/GenBank/DDBJ databases">
        <title>Genome public.</title>
        <authorList>
            <person name="Liu C."/>
            <person name="Sun Q."/>
        </authorList>
    </citation>
    <scope>NUCLEOTIDE SEQUENCE</scope>
    <source>
        <strain evidence="7">NSJ-64</strain>
    </source>
</reference>
<feature type="active site" evidence="4">
    <location>
        <position position="171"/>
    </location>
</feature>
<feature type="domain" description="6-phosphogluconate dehydrogenase NADP-binding" evidence="5">
    <location>
        <begin position="2"/>
        <end position="161"/>
    </location>
</feature>
<dbReference type="InterPro" id="IPR036291">
    <property type="entry name" value="NAD(P)-bd_dom_sf"/>
</dbReference>
<evidence type="ECO:0000313" key="7">
    <source>
        <dbReference type="EMBL" id="MBC8586115.1"/>
    </source>
</evidence>
<dbReference type="AlphaFoldDB" id="A0A926EPH0"/>
<evidence type="ECO:0000259" key="6">
    <source>
        <dbReference type="Pfam" id="PF14833"/>
    </source>
</evidence>
<sequence length="287" mass="30792">MTVGIVGLGMMGLSIAANLLNKGYDVIGYDINPARSKLLTEKGGQGLEHCAQVGSRADAVILMVFNAQQMEDVLFGSGKLADTLKPGSVVVVTASVGKDVCEQAAPRLAAQGIDFIDAPLMASCESALSGDMHIILGAKKSVLEKWRSLLDDMSEELYFMGELPGQGQMAKTCLQTFFSFTFEQASEVMALGEKCHIDMEELYRLLDNSPASSVLFQIAAQNIKTRTFTGTNNPLSILDKDMKLSLCLGKELDVKMPGSAGISAAFSEAMDKYPAEDIWATVKVAEN</sequence>
<evidence type="ECO:0000256" key="4">
    <source>
        <dbReference type="PIRSR" id="PIRSR000103-1"/>
    </source>
</evidence>
<dbReference type="GO" id="GO:0050661">
    <property type="term" value="F:NADP binding"/>
    <property type="evidence" value="ECO:0007669"/>
    <property type="project" value="InterPro"/>
</dbReference>
<accession>A0A926EPH0</accession>
<gene>
    <name evidence="7" type="ORF">H8705_11025</name>
</gene>
<feature type="domain" description="3-hydroxyisobutyrate dehydrogenase-like NAD-binding" evidence="6">
    <location>
        <begin position="165"/>
        <end position="283"/>
    </location>
</feature>
<dbReference type="InterPro" id="IPR008927">
    <property type="entry name" value="6-PGluconate_DH-like_C_sf"/>
</dbReference>
<name>A0A926EPH0_9FIRM</name>
<dbReference type="Pfam" id="PF14833">
    <property type="entry name" value="NAD_binding_11"/>
    <property type="match status" value="1"/>
</dbReference>
<dbReference type="GO" id="GO:0051287">
    <property type="term" value="F:NAD binding"/>
    <property type="evidence" value="ECO:0007669"/>
    <property type="project" value="InterPro"/>
</dbReference>
<dbReference type="RefSeq" id="WP_262395837.1">
    <property type="nucleotide sequence ID" value="NZ_JACRTD010000008.1"/>
</dbReference>
<dbReference type="EMBL" id="JACRTD010000008">
    <property type="protein sequence ID" value="MBC8586115.1"/>
    <property type="molecule type" value="Genomic_DNA"/>
</dbReference>
<protein>
    <submittedName>
        <fullName evidence="7">NAD(P)-dependent oxidoreductase</fullName>
    </submittedName>
</protein>
<keyword evidence="2" id="KW-0560">Oxidoreductase</keyword>
<dbReference type="GO" id="GO:0016491">
    <property type="term" value="F:oxidoreductase activity"/>
    <property type="evidence" value="ECO:0007669"/>
    <property type="project" value="UniProtKB-KW"/>
</dbReference>
<dbReference type="Proteomes" id="UP000623678">
    <property type="component" value="Unassembled WGS sequence"/>
</dbReference>
<dbReference type="SUPFAM" id="SSF51735">
    <property type="entry name" value="NAD(P)-binding Rossmann-fold domains"/>
    <property type="match status" value="1"/>
</dbReference>
<keyword evidence="8" id="KW-1185">Reference proteome</keyword>
<dbReference type="InterPro" id="IPR015815">
    <property type="entry name" value="HIBADH-related"/>
</dbReference>
<dbReference type="InterPro" id="IPR006115">
    <property type="entry name" value="6PGDH_NADP-bd"/>
</dbReference>